<dbReference type="GO" id="GO:0015562">
    <property type="term" value="F:efflux transmembrane transporter activity"/>
    <property type="evidence" value="ECO:0007669"/>
    <property type="project" value="TreeGrafter"/>
</dbReference>
<dbReference type="Proteomes" id="UP000294832">
    <property type="component" value="Unassembled WGS sequence"/>
</dbReference>
<dbReference type="InterPro" id="IPR030190">
    <property type="entry name" value="MacA_alpha-hairpin_sf"/>
</dbReference>
<comment type="caution">
    <text evidence="10">The sequence shown here is derived from an EMBL/GenBank/DDBJ whole genome shotgun (WGS) entry which is preliminary data.</text>
</comment>
<feature type="domain" description="Multidrug resistance protein MdtA-like C-terminal permuted SH3" evidence="9">
    <location>
        <begin position="360"/>
        <end position="405"/>
    </location>
</feature>
<evidence type="ECO:0000259" key="7">
    <source>
        <dbReference type="Pfam" id="PF25917"/>
    </source>
</evidence>
<dbReference type="NCBIfam" id="TIGR01730">
    <property type="entry name" value="RND_mfp"/>
    <property type="match status" value="1"/>
</dbReference>
<dbReference type="Gene3D" id="2.40.50.100">
    <property type="match status" value="1"/>
</dbReference>
<feature type="region of interest" description="Disordered" evidence="6">
    <location>
        <begin position="331"/>
        <end position="355"/>
    </location>
</feature>
<evidence type="ECO:0000256" key="3">
    <source>
        <dbReference type="ARBA" id="ARBA00022448"/>
    </source>
</evidence>
<feature type="domain" description="Multidrug resistance protein MdtA-like barrel-sandwich hybrid" evidence="7">
    <location>
        <begin position="61"/>
        <end position="215"/>
    </location>
</feature>
<dbReference type="SUPFAM" id="SSF111369">
    <property type="entry name" value="HlyD-like secretion proteins"/>
    <property type="match status" value="1"/>
</dbReference>
<dbReference type="GO" id="GO:0030313">
    <property type="term" value="C:cell envelope"/>
    <property type="evidence" value="ECO:0007669"/>
    <property type="project" value="UniProtKB-SubCell"/>
</dbReference>
<feature type="domain" description="Multidrug resistance protein MdtA-like beta-barrel" evidence="8">
    <location>
        <begin position="222"/>
        <end position="310"/>
    </location>
</feature>
<gene>
    <name evidence="10" type="ORF">EDC91_11617</name>
</gene>
<dbReference type="PANTHER" id="PTHR30469">
    <property type="entry name" value="MULTIDRUG RESISTANCE PROTEIN MDTA"/>
    <property type="match status" value="1"/>
</dbReference>
<keyword evidence="11" id="KW-1185">Reference proteome</keyword>
<name>A0A4R2F8J6_9GAMM</name>
<evidence type="ECO:0000313" key="10">
    <source>
        <dbReference type="EMBL" id="TCN83038.1"/>
    </source>
</evidence>
<keyword evidence="4 5" id="KW-0175">Coiled coil</keyword>
<protein>
    <submittedName>
        <fullName evidence="10">Macrolide-specific efflux system membrane fusion protein</fullName>
    </submittedName>
</protein>
<organism evidence="10 11">
    <name type="scientific">Shewanella fodinae</name>
    <dbReference type="NCBI Taxonomy" id="552357"/>
    <lineage>
        <taxon>Bacteria</taxon>
        <taxon>Pseudomonadati</taxon>
        <taxon>Pseudomonadota</taxon>
        <taxon>Gammaproteobacteria</taxon>
        <taxon>Alteromonadales</taxon>
        <taxon>Shewanellaceae</taxon>
        <taxon>Shewanella</taxon>
    </lineage>
</organism>
<evidence type="ECO:0000256" key="5">
    <source>
        <dbReference type="SAM" id="Coils"/>
    </source>
</evidence>
<dbReference type="Gene3D" id="6.20.50.140">
    <property type="match status" value="1"/>
</dbReference>
<dbReference type="InterPro" id="IPR058626">
    <property type="entry name" value="MdtA-like_b-barrel"/>
</dbReference>
<reference evidence="10 11" key="1">
    <citation type="submission" date="2019-03" db="EMBL/GenBank/DDBJ databases">
        <title>Freshwater and sediment microbial communities from various areas in North America, analyzing microbe dynamics in response to fracking.</title>
        <authorList>
            <person name="Lamendella R."/>
        </authorList>
    </citation>
    <scope>NUCLEOTIDE SEQUENCE [LARGE SCALE GENOMIC DNA]</scope>
    <source>
        <strain evidence="10 11">74A</strain>
    </source>
</reference>
<accession>A0A4R2F8J6</accession>
<evidence type="ECO:0000259" key="9">
    <source>
        <dbReference type="Pfam" id="PF25967"/>
    </source>
</evidence>
<keyword evidence="3" id="KW-0813">Transport</keyword>
<feature type="compositionally biased region" description="Low complexity" evidence="6">
    <location>
        <begin position="332"/>
        <end position="350"/>
    </location>
</feature>
<dbReference type="InterPro" id="IPR006143">
    <property type="entry name" value="RND_pump_MFP"/>
</dbReference>
<evidence type="ECO:0000256" key="2">
    <source>
        <dbReference type="ARBA" id="ARBA00009477"/>
    </source>
</evidence>
<dbReference type="GO" id="GO:1990195">
    <property type="term" value="C:macrolide transmembrane transporter complex"/>
    <property type="evidence" value="ECO:0007669"/>
    <property type="project" value="InterPro"/>
</dbReference>
<dbReference type="RefSeq" id="WP_133039251.1">
    <property type="nucleotide sequence ID" value="NZ_SLWF01000016.1"/>
</dbReference>
<evidence type="ECO:0000313" key="11">
    <source>
        <dbReference type="Proteomes" id="UP000294832"/>
    </source>
</evidence>
<comment type="similarity">
    <text evidence="2">Belongs to the membrane fusion protein (MFP) (TC 8.A.1) family.</text>
</comment>
<evidence type="ECO:0000256" key="6">
    <source>
        <dbReference type="SAM" id="MobiDB-lite"/>
    </source>
</evidence>
<dbReference type="GO" id="GO:1990281">
    <property type="term" value="C:efflux pump complex"/>
    <property type="evidence" value="ECO:0007669"/>
    <property type="project" value="TreeGrafter"/>
</dbReference>
<dbReference type="Gene3D" id="2.40.30.170">
    <property type="match status" value="1"/>
</dbReference>
<dbReference type="GO" id="GO:0019898">
    <property type="term" value="C:extrinsic component of membrane"/>
    <property type="evidence" value="ECO:0007669"/>
    <property type="project" value="InterPro"/>
</dbReference>
<dbReference type="InterPro" id="IPR058627">
    <property type="entry name" value="MdtA-like_C"/>
</dbReference>
<dbReference type="Gene3D" id="6.10.140.1990">
    <property type="match status" value="1"/>
</dbReference>
<sequence>MKKSSKRKWMFLVIIALVVLATVLFFAMRKAPAPSYATEAVHRGNIENTVLANGMLQAYKLVSVGAQVSGQIKNLPVTLGQQIKKGELIAQIDSLNQQNSLKEAQASLNSINAQYDAKQAQIRQAQLEYDRQKAMLVDNASSRAAYESAEANLTVYKAELKQLQAQRQQAEIQVDSAKVNLGYTTITAPLDGTVVYTAVEVGQTVNANQTTPTIVEIAQLDTMTIKAQISEADVVNVHPGQEVYFTILGKPYHKYRAKLRAIEPGPTSMDGNDKDMTSSDSDAIYFNGLFDVENPDRILRIGMTAQVSIILKQAKDVLLVPSQILVQKSGRPAKMAAKPTASASAQAPNAEAKRPRINSEEQGHYQVPVLVNGQVEYRDVKVGINNKINAEITDGLKEGEEVIIGMPSSGSNNRFRRSPMGF</sequence>
<dbReference type="Pfam" id="PF25944">
    <property type="entry name" value="Beta-barrel_RND"/>
    <property type="match status" value="1"/>
</dbReference>
<evidence type="ECO:0000259" key="8">
    <source>
        <dbReference type="Pfam" id="PF25944"/>
    </source>
</evidence>
<dbReference type="PANTHER" id="PTHR30469:SF33">
    <property type="entry name" value="SLR1207 PROTEIN"/>
    <property type="match status" value="1"/>
</dbReference>
<dbReference type="GO" id="GO:1990961">
    <property type="term" value="P:xenobiotic detoxification by transmembrane export across the plasma membrane"/>
    <property type="evidence" value="ECO:0007669"/>
    <property type="project" value="InterPro"/>
</dbReference>
<dbReference type="AlphaFoldDB" id="A0A4R2F8J6"/>
<dbReference type="InterPro" id="IPR058625">
    <property type="entry name" value="MdtA-like_BSH"/>
</dbReference>
<proteinExistence type="inferred from homology"/>
<dbReference type="EMBL" id="SLWF01000016">
    <property type="protein sequence ID" value="TCN83038.1"/>
    <property type="molecule type" value="Genomic_DNA"/>
</dbReference>
<feature type="coiled-coil region" evidence="5">
    <location>
        <begin position="101"/>
        <end position="180"/>
    </location>
</feature>
<dbReference type="Pfam" id="PF25967">
    <property type="entry name" value="RND-MFP_C"/>
    <property type="match status" value="1"/>
</dbReference>
<dbReference type="OrthoDB" id="9791520at2"/>
<dbReference type="Pfam" id="PF25917">
    <property type="entry name" value="BSH_RND"/>
    <property type="match status" value="1"/>
</dbReference>
<evidence type="ECO:0000256" key="1">
    <source>
        <dbReference type="ARBA" id="ARBA00004236"/>
    </source>
</evidence>
<evidence type="ECO:0000256" key="4">
    <source>
        <dbReference type="ARBA" id="ARBA00023054"/>
    </source>
</evidence>
<comment type="subcellular location">
    <subcellularLocation>
        <location evidence="1">Cell membrane</location>
    </subcellularLocation>
</comment>